<dbReference type="AlphaFoldDB" id="A0AAV8Y6R6"/>
<feature type="compositionally biased region" description="Polar residues" evidence="1">
    <location>
        <begin position="197"/>
        <end position="208"/>
    </location>
</feature>
<dbReference type="EMBL" id="JAPWTK010000187">
    <property type="protein sequence ID" value="KAJ8946380.1"/>
    <property type="molecule type" value="Genomic_DNA"/>
</dbReference>
<keyword evidence="3" id="KW-1185">Reference proteome</keyword>
<evidence type="ECO:0000256" key="1">
    <source>
        <dbReference type="SAM" id="MobiDB-lite"/>
    </source>
</evidence>
<proteinExistence type="predicted"/>
<name>A0AAV8Y6R6_9CUCU</name>
<feature type="compositionally biased region" description="Polar residues" evidence="1">
    <location>
        <begin position="38"/>
        <end position="51"/>
    </location>
</feature>
<comment type="caution">
    <text evidence="2">The sequence shown here is derived from an EMBL/GenBank/DDBJ whole genome shotgun (WGS) entry which is preliminary data.</text>
</comment>
<reference evidence="2" key="1">
    <citation type="journal article" date="2023" name="Insect Mol. Biol.">
        <title>Genome sequencing provides insights into the evolution of gene families encoding plant cell wall-degrading enzymes in longhorned beetles.</title>
        <authorList>
            <person name="Shin N.R."/>
            <person name="Okamura Y."/>
            <person name="Kirsch R."/>
            <person name="Pauchet Y."/>
        </authorList>
    </citation>
    <scope>NUCLEOTIDE SEQUENCE</scope>
    <source>
        <strain evidence="2">AMC_N1</strain>
    </source>
</reference>
<dbReference type="Proteomes" id="UP001162162">
    <property type="component" value="Unassembled WGS sequence"/>
</dbReference>
<feature type="compositionally biased region" description="Basic and acidic residues" evidence="1">
    <location>
        <begin position="52"/>
        <end position="66"/>
    </location>
</feature>
<evidence type="ECO:0000313" key="2">
    <source>
        <dbReference type="EMBL" id="KAJ8946380.1"/>
    </source>
</evidence>
<accession>A0AAV8Y6R6</accession>
<feature type="region of interest" description="Disordered" evidence="1">
    <location>
        <begin position="38"/>
        <end position="258"/>
    </location>
</feature>
<organism evidence="2 3">
    <name type="scientific">Aromia moschata</name>
    <dbReference type="NCBI Taxonomy" id="1265417"/>
    <lineage>
        <taxon>Eukaryota</taxon>
        <taxon>Metazoa</taxon>
        <taxon>Ecdysozoa</taxon>
        <taxon>Arthropoda</taxon>
        <taxon>Hexapoda</taxon>
        <taxon>Insecta</taxon>
        <taxon>Pterygota</taxon>
        <taxon>Neoptera</taxon>
        <taxon>Endopterygota</taxon>
        <taxon>Coleoptera</taxon>
        <taxon>Polyphaga</taxon>
        <taxon>Cucujiformia</taxon>
        <taxon>Chrysomeloidea</taxon>
        <taxon>Cerambycidae</taxon>
        <taxon>Cerambycinae</taxon>
        <taxon>Callichromatini</taxon>
        <taxon>Aromia</taxon>
    </lineage>
</organism>
<evidence type="ECO:0000313" key="3">
    <source>
        <dbReference type="Proteomes" id="UP001162162"/>
    </source>
</evidence>
<gene>
    <name evidence="2" type="ORF">NQ318_011786</name>
</gene>
<protein>
    <submittedName>
        <fullName evidence="2">Uncharacterized protein</fullName>
    </submittedName>
</protein>
<feature type="compositionally biased region" description="Basic and acidic residues" evidence="1">
    <location>
        <begin position="209"/>
        <end position="218"/>
    </location>
</feature>
<sequence length="278" mass="30725">MNSAVSTNSECTIIYTYPESSPNKSSKVILKEQIIVSPSTSKKSAMDVNSQKSKEFNGENLTKQKENATNSTPTKNKNRINNAKQPSANLKAEASPSPKKKSRSDPEQQKCGGANKNTDKENECQHSPNAKETPIKDATPSSSSSTQKSVHKQYLWTKKEKATNSTPTKNRINKFKPSRAYLKAEAAPSPRKKSHSNPEQQKCGGSNKPTDKEDECQHSPKAKKIPIEDATSSSSSSPQKSIHKQNLELKSKKEGKKLDLKPVSLITELFKTVYHTRI</sequence>
<feature type="compositionally biased region" description="Polar residues" evidence="1">
    <location>
        <begin position="67"/>
        <end position="88"/>
    </location>
</feature>
<feature type="compositionally biased region" description="Basic and acidic residues" evidence="1">
    <location>
        <begin position="245"/>
        <end position="258"/>
    </location>
</feature>